<dbReference type="EMBL" id="HBHR01004775">
    <property type="protein sequence ID" value="CAD9859776.1"/>
    <property type="molecule type" value="Transcribed_RNA"/>
</dbReference>
<feature type="transmembrane region" description="Helical" evidence="2">
    <location>
        <begin position="151"/>
        <end position="169"/>
    </location>
</feature>
<feature type="transmembrane region" description="Helical" evidence="2">
    <location>
        <begin position="219"/>
        <end position="237"/>
    </location>
</feature>
<proteinExistence type="predicted"/>
<feature type="compositionally biased region" description="Basic and acidic residues" evidence="1">
    <location>
        <begin position="1"/>
        <end position="12"/>
    </location>
</feature>
<gene>
    <name evidence="3" type="ORF">FJAP1339_LOCUS2296</name>
</gene>
<evidence type="ECO:0000256" key="2">
    <source>
        <dbReference type="SAM" id="Phobius"/>
    </source>
</evidence>
<evidence type="ECO:0000313" key="3">
    <source>
        <dbReference type="EMBL" id="CAD9859776.1"/>
    </source>
</evidence>
<evidence type="ECO:0000256" key="1">
    <source>
        <dbReference type="SAM" id="MobiDB-lite"/>
    </source>
</evidence>
<accession>A0A7S2UUP7</accession>
<feature type="transmembrane region" description="Helical" evidence="2">
    <location>
        <begin position="109"/>
        <end position="131"/>
    </location>
</feature>
<sequence>MHYNDGKEYQKKEGRKAKSMKSPDLPQALVKVAHQSVVPGLITIVLGSFIVVAYYSCSILKGKFDELQHLSNLLGWKFSCILTGLFGGLLPTLFLMVRGKLPQPWIHQVVFFVCFWAKVGFIQELFFIIQSELFGESLTVKTIMCKVAVDQFLWNPFFMTPYIFFWMQWRENGFKCMICERVEGAQKSRIFVGLAAQQIIAWCTWIPASLLIYCMPLPLQLPLFSVVLFFFSVAVDLNQKTTDEGEPCSKNEETLLLPN</sequence>
<keyword evidence="2" id="KW-0812">Transmembrane</keyword>
<keyword evidence="2" id="KW-0472">Membrane</keyword>
<feature type="region of interest" description="Disordered" evidence="1">
    <location>
        <begin position="1"/>
        <end position="22"/>
    </location>
</feature>
<keyword evidence="2" id="KW-1133">Transmembrane helix</keyword>
<name>A0A7S2UUP7_9STRA</name>
<feature type="transmembrane region" description="Helical" evidence="2">
    <location>
        <begin position="37"/>
        <end position="56"/>
    </location>
</feature>
<protein>
    <submittedName>
        <fullName evidence="3">Uncharacterized protein</fullName>
    </submittedName>
</protein>
<feature type="transmembrane region" description="Helical" evidence="2">
    <location>
        <begin position="76"/>
        <end position="97"/>
    </location>
</feature>
<reference evidence="3" key="1">
    <citation type="submission" date="2021-01" db="EMBL/GenBank/DDBJ databases">
        <authorList>
            <person name="Corre E."/>
            <person name="Pelletier E."/>
            <person name="Niang G."/>
            <person name="Scheremetjew M."/>
            <person name="Finn R."/>
            <person name="Kale V."/>
            <person name="Holt S."/>
            <person name="Cochrane G."/>
            <person name="Meng A."/>
            <person name="Brown T."/>
            <person name="Cohen L."/>
        </authorList>
    </citation>
    <scope>NUCLEOTIDE SEQUENCE</scope>
    <source>
        <strain evidence="3">CCMP1661</strain>
    </source>
</reference>
<feature type="transmembrane region" description="Helical" evidence="2">
    <location>
        <begin position="190"/>
        <end position="213"/>
    </location>
</feature>
<dbReference type="AlphaFoldDB" id="A0A7S2UUP7"/>
<organism evidence="3">
    <name type="scientific">Fibrocapsa japonica</name>
    <dbReference type="NCBI Taxonomy" id="94617"/>
    <lineage>
        <taxon>Eukaryota</taxon>
        <taxon>Sar</taxon>
        <taxon>Stramenopiles</taxon>
        <taxon>Ochrophyta</taxon>
        <taxon>Raphidophyceae</taxon>
        <taxon>Chattonellales</taxon>
        <taxon>Chattonellaceae</taxon>
        <taxon>Fibrocapsa</taxon>
    </lineage>
</organism>